<evidence type="ECO:0000313" key="1">
    <source>
        <dbReference type="EMBL" id="MFC5510047.1"/>
    </source>
</evidence>
<dbReference type="EMBL" id="JBHSMS010000011">
    <property type="protein sequence ID" value="MFC5510047.1"/>
    <property type="molecule type" value="Genomic_DNA"/>
</dbReference>
<proteinExistence type="predicted"/>
<gene>
    <name evidence="1" type="ORF">ACFPOU_02760</name>
</gene>
<comment type="caution">
    <text evidence="1">The sequence shown here is derived from an EMBL/GenBank/DDBJ whole genome shotgun (WGS) entry which is preliminary data.</text>
</comment>
<keyword evidence="2" id="KW-1185">Reference proteome</keyword>
<protein>
    <submittedName>
        <fullName evidence="1">Uncharacterized protein</fullName>
    </submittedName>
</protein>
<name>A0ABW0PET4_9BURK</name>
<reference evidence="2" key="1">
    <citation type="journal article" date="2019" name="Int. J. Syst. Evol. Microbiol.">
        <title>The Global Catalogue of Microorganisms (GCM) 10K type strain sequencing project: providing services to taxonomists for standard genome sequencing and annotation.</title>
        <authorList>
            <consortium name="The Broad Institute Genomics Platform"/>
            <consortium name="The Broad Institute Genome Sequencing Center for Infectious Disease"/>
            <person name="Wu L."/>
            <person name="Ma J."/>
        </authorList>
    </citation>
    <scope>NUCLEOTIDE SEQUENCE [LARGE SCALE GENOMIC DNA]</scope>
    <source>
        <strain evidence="2">CCUG 38813</strain>
    </source>
</reference>
<accession>A0ABW0PET4</accession>
<sequence length="95" mass="10811">MRTGPAHCKCPQCGSVRSLPLFWGYPGDLAQEAGRQGLIAFGGCMIDDAHLNRKCCDCSHRWEDPDAPVFDWSTVKPVRPWSALWRRLRALWQAR</sequence>
<dbReference type="Proteomes" id="UP001596031">
    <property type="component" value="Unassembled WGS sequence"/>
</dbReference>
<organism evidence="1 2">
    <name type="scientific">Massilia jejuensis</name>
    <dbReference type="NCBI Taxonomy" id="648894"/>
    <lineage>
        <taxon>Bacteria</taxon>
        <taxon>Pseudomonadati</taxon>
        <taxon>Pseudomonadota</taxon>
        <taxon>Betaproteobacteria</taxon>
        <taxon>Burkholderiales</taxon>
        <taxon>Oxalobacteraceae</taxon>
        <taxon>Telluria group</taxon>
        <taxon>Massilia</taxon>
    </lineage>
</organism>
<dbReference type="RefSeq" id="WP_379716858.1">
    <property type="nucleotide sequence ID" value="NZ_JBHSMS010000011.1"/>
</dbReference>
<evidence type="ECO:0000313" key="2">
    <source>
        <dbReference type="Proteomes" id="UP001596031"/>
    </source>
</evidence>